<dbReference type="Pfam" id="PF00069">
    <property type="entry name" value="Pkinase"/>
    <property type="match status" value="1"/>
</dbReference>
<keyword evidence="4" id="KW-1185">Reference proteome</keyword>
<dbReference type="GO" id="GO:0004674">
    <property type="term" value="F:protein serine/threonine kinase activity"/>
    <property type="evidence" value="ECO:0007669"/>
    <property type="project" value="TreeGrafter"/>
</dbReference>
<dbReference type="EMBL" id="ML975427">
    <property type="protein sequence ID" value="KAF1829730.1"/>
    <property type="molecule type" value="Genomic_DNA"/>
</dbReference>
<sequence length="252" mass="28341">MNTLNQDHIVRFIAAFCRGTPEAPEYYLVTEWADGGNLLDFWKSNPNPPLTGSVLRAVIRQVRGLSDALHAVHYLRSNGCRHGDLKPANILWFGSGDEIGTLKIGDFGETKSHQTDTAMRNSNTMARYGTRRYEPPECEIGIGTAHLGRRDMRRSRLYDIWSFGCITLEIIIWLLYGTKGLREFNESVKTGFSDESPFYQVNQTGRIRSARVHNVVASWMEHISKDPACRAGTTALGDLLDLVERGLLVVKL</sequence>
<protein>
    <submittedName>
        <fullName evidence="3">Kinase-like protein</fullName>
    </submittedName>
</protein>
<dbReference type="InterPro" id="IPR000719">
    <property type="entry name" value="Prot_kinase_dom"/>
</dbReference>
<reference evidence="3" key="1">
    <citation type="submission" date="2020-01" db="EMBL/GenBank/DDBJ databases">
        <authorList>
            <consortium name="DOE Joint Genome Institute"/>
            <person name="Haridas S."/>
            <person name="Albert R."/>
            <person name="Binder M."/>
            <person name="Bloem J."/>
            <person name="Labutti K."/>
            <person name="Salamov A."/>
            <person name="Andreopoulos B."/>
            <person name="Baker S.E."/>
            <person name="Barry K."/>
            <person name="Bills G."/>
            <person name="Bluhm B.H."/>
            <person name="Cannon C."/>
            <person name="Castanera R."/>
            <person name="Culley D.E."/>
            <person name="Daum C."/>
            <person name="Ezra D."/>
            <person name="Gonzalez J.B."/>
            <person name="Henrissat B."/>
            <person name="Kuo A."/>
            <person name="Liang C."/>
            <person name="Lipzen A."/>
            <person name="Lutzoni F."/>
            <person name="Magnuson J."/>
            <person name="Mondo S."/>
            <person name="Nolan M."/>
            <person name="Ohm R."/>
            <person name="Pangilinan J."/>
            <person name="Park H.-J."/>
            <person name="Ramirez L."/>
            <person name="Alfaro M."/>
            <person name="Sun H."/>
            <person name="Tritt A."/>
            <person name="Yoshinaga Y."/>
            <person name="Zwiers L.-H."/>
            <person name="Turgeon B.G."/>
            <person name="Goodwin S.B."/>
            <person name="Spatafora J.W."/>
            <person name="Crous P.W."/>
            <person name="Grigoriev I.V."/>
        </authorList>
    </citation>
    <scope>NUCLEOTIDE SEQUENCE</scope>
    <source>
        <strain evidence="3">P77</strain>
    </source>
</reference>
<evidence type="ECO:0000256" key="1">
    <source>
        <dbReference type="SAM" id="Phobius"/>
    </source>
</evidence>
<keyword evidence="3" id="KW-0418">Kinase</keyword>
<keyword evidence="3" id="KW-0808">Transferase</keyword>
<feature type="domain" description="Protein kinase" evidence="2">
    <location>
        <begin position="1"/>
        <end position="243"/>
    </location>
</feature>
<dbReference type="CDD" id="cd00180">
    <property type="entry name" value="PKc"/>
    <property type="match status" value="1"/>
</dbReference>
<organism evidence="3 4">
    <name type="scientific">Decorospora gaudefroyi</name>
    <dbReference type="NCBI Taxonomy" id="184978"/>
    <lineage>
        <taxon>Eukaryota</taxon>
        <taxon>Fungi</taxon>
        <taxon>Dikarya</taxon>
        <taxon>Ascomycota</taxon>
        <taxon>Pezizomycotina</taxon>
        <taxon>Dothideomycetes</taxon>
        <taxon>Pleosporomycetidae</taxon>
        <taxon>Pleosporales</taxon>
        <taxon>Pleosporineae</taxon>
        <taxon>Pleosporaceae</taxon>
        <taxon>Decorospora</taxon>
    </lineage>
</organism>
<dbReference type="PANTHER" id="PTHR24359">
    <property type="entry name" value="SERINE/THREONINE-PROTEIN KINASE SBK1"/>
    <property type="match status" value="1"/>
</dbReference>
<dbReference type="SMART" id="SM00220">
    <property type="entry name" value="S_TKc"/>
    <property type="match status" value="1"/>
</dbReference>
<dbReference type="Gene3D" id="1.10.510.10">
    <property type="entry name" value="Transferase(Phosphotransferase) domain 1"/>
    <property type="match status" value="1"/>
</dbReference>
<keyword evidence="1" id="KW-1133">Transmembrane helix</keyword>
<evidence type="ECO:0000313" key="4">
    <source>
        <dbReference type="Proteomes" id="UP000800040"/>
    </source>
</evidence>
<feature type="transmembrane region" description="Helical" evidence="1">
    <location>
        <begin position="157"/>
        <end position="176"/>
    </location>
</feature>
<name>A0A6A5K0M4_9PLEO</name>
<keyword evidence="1" id="KW-0812">Transmembrane</keyword>
<evidence type="ECO:0000313" key="3">
    <source>
        <dbReference type="EMBL" id="KAF1829730.1"/>
    </source>
</evidence>
<dbReference type="SUPFAM" id="SSF56112">
    <property type="entry name" value="Protein kinase-like (PK-like)"/>
    <property type="match status" value="1"/>
</dbReference>
<dbReference type="InterPro" id="IPR011009">
    <property type="entry name" value="Kinase-like_dom_sf"/>
</dbReference>
<gene>
    <name evidence="3" type="ORF">BDW02DRAFT_477078</name>
</gene>
<dbReference type="OrthoDB" id="3694498at2759"/>
<proteinExistence type="predicted"/>
<dbReference type="PANTHER" id="PTHR24359:SF1">
    <property type="entry name" value="INHIBITOR OF NUCLEAR FACTOR KAPPA-B KINASE EPSILON SUBUNIT HOMOLOG 1-RELATED"/>
    <property type="match status" value="1"/>
</dbReference>
<keyword evidence="1" id="KW-0472">Membrane</keyword>
<dbReference type="AlphaFoldDB" id="A0A6A5K0M4"/>
<feature type="non-terminal residue" evidence="3">
    <location>
        <position position="252"/>
    </location>
</feature>
<dbReference type="PROSITE" id="PS50011">
    <property type="entry name" value="PROTEIN_KINASE_DOM"/>
    <property type="match status" value="1"/>
</dbReference>
<dbReference type="Proteomes" id="UP000800040">
    <property type="component" value="Unassembled WGS sequence"/>
</dbReference>
<evidence type="ECO:0000259" key="2">
    <source>
        <dbReference type="PROSITE" id="PS50011"/>
    </source>
</evidence>
<accession>A0A6A5K0M4</accession>
<dbReference type="GO" id="GO:0005524">
    <property type="term" value="F:ATP binding"/>
    <property type="evidence" value="ECO:0007669"/>
    <property type="project" value="InterPro"/>
</dbReference>